<sequence>MLLPRPDEKAREYFDLVGFGQMTITLEDVPFQLGLSVNGDPVSGCLGDWARHYQGRGIIEHCQEAFGQTPGVDVRQGWAVNIN</sequence>
<keyword evidence="2" id="KW-1185">Reference proteome</keyword>
<evidence type="ECO:0000313" key="2">
    <source>
        <dbReference type="Proteomes" id="UP001341840"/>
    </source>
</evidence>
<comment type="caution">
    <text evidence="1">The sequence shown here is derived from an EMBL/GenBank/DDBJ whole genome shotgun (WGS) entry which is preliminary data.</text>
</comment>
<protein>
    <submittedName>
        <fullName evidence="1">Uncharacterized protein</fullName>
    </submittedName>
</protein>
<dbReference type="Proteomes" id="UP001341840">
    <property type="component" value="Unassembled WGS sequence"/>
</dbReference>
<dbReference type="EMBL" id="JASCZI010091351">
    <property type="protein sequence ID" value="MED6150040.1"/>
    <property type="molecule type" value="Genomic_DNA"/>
</dbReference>
<proteinExistence type="predicted"/>
<gene>
    <name evidence="1" type="ORF">PIB30_068320</name>
</gene>
<evidence type="ECO:0000313" key="1">
    <source>
        <dbReference type="EMBL" id="MED6150040.1"/>
    </source>
</evidence>
<accession>A0ABU6TNM1</accession>
<organism evidence="1 2">
    <name type="scientific">Stylosanthes scabra</name>
    <dbReference type="NCBI Taxonomy" id="79078"/>
    <lineage>
        <taxon>Eukaryota</taxon>
        <taxon>Viridiplantae</taxon>
        <taxon>Streptophyta</taxon>
        <taxon>Embryophyta</taxon>
        <taxon>Tracheophyta</taxon>
        <taxon>Spermatophyta</taxon>
        <taxon>Magnoliopsida</taxon>
        <taxon>eudicotyledons</taxon>
        <taxon>Gunneridae</taxon>
        <taxon>Pentapetalae</taxon>
        <taxon>rosids</taxon>
        <taxon>fabids</taxon>
        <taxon>Fabales</taxon>
        <taxon>Fabaceae</taxon>
        <taxon>Papilionoideae</taxon>
        <taxon>50 kb inversion clade</taxon>
        <taxon>dalbergioids sensu lato</taxon>
        <taxon>Dalbergieae</taxon>
        <taxon>Pterocarpus clade</taxon>
        <taxon>Stylosanthes</taxon>
    </lineage>
</organism>
<reference evidence="1 2" key="1">
    <citation type="journal article" date="2023" name="Plants (Basel)">
        <title>Bridging the Gap: Combining Genomics and Transcriptomics Approaches to Understand Stylosanthes scabra, an Orphan Legume from the Brazilian Caatinga.</title>
        <authorList>
            <person name="Ferreira-Neto J.R.C."/>
            <person name="da Silva M.D."/>
            <person name="Binneck E."/>
            <person name="de Melo N.F."/>
            <person name="da Silva R.H."/>
            <person name="de Melo A.L.T.M."/>
            <person name="Pandolfi V."/>
            <person name="Bustamante F.O."/>
            <person name="Brasileiro-Vidal A.C."/>
            <person name="Benko-Iseppon A.M."/>
        </authorList>
    </citation>
    <scope>NUCLEOTIDE SEQUENCE [LARGE SCALE GENOMIC DNA]</scope>
    <source>
        <tissue evidence="1">Leaves</tissue>
    </source>
</reference>
<name>A0ABU6TNM1_9FABA</name>